<feature type="transmembrane region" description="Helical" evidence="6">
    <location>
        <begin position="284"/>
        <end position="305"/>
    </location>
</feature>
<feature type="transmembrane region" description="Helical" evidence="6">
    <location>
        <begin position="97"/>
        <end position="116"/>
    </location>
</feature>
<keyword evidence="8" id="KW-1185">Reference proteome</keyword>
<dbReference type="GO" id="GO:0016020">
    <property type="term" value="C:membrane"/>
    <property type="evidence" value="ECO:0007669"/>
    <property type="project" value="UniProtKB-SubCell"/>
</dbReference>
<reference evidence="7" key="2">
    <citation type="journal article" date="2022" name="Hortic Res">
        <title>The genome of Dioscorea zingiberensis sheds light on the biosynthesis, origin and evolution of the medicinally important diosgenin saponins.</title>
        <authorList>
            <person name="Li Y."/>
            <person name="Tan C."/>
            <person name="Li Z."/>
            <person name="Guo J."/>
            <person name="Li S."/>
            <person name="Chen X."/>
            <person name="Wang C."/>
            <person name="Dai X."/>
            <person name="Yang H."/>
            <person name="Song W."/>
            <person name="Hou L."/>
            <person name="Xu J."/>
            <person name="Tong Z."/>
            <person name="Xu A."/>
            <person name="Yuan X."/>
            <person name="Wang W."/>
            <person name="Yang Q."/>
            <person name="Chen L."/>
            <person name="Sun Z."/>
            <person name="Wang K."/>
            <person name="Pan B."/>
            <person name="Chen J."/>
            <person name="Bao Y."/>
            <person name="Liu F."/>
            <person name="Qi X."/>
            <person name="Gang D.R."/>
            <person name="Wen J."/>
            <person name="Li J."/>
        </authorList>
    </citation>
    <scope>NUCLEOTIDE SEQUENCE</scope>
    <source>
        <strain evidence="7">Dzin_1.0</strain>
    </source>
</reference>
<evidence type="ECO:0000313" key="8">
    <source>
        <dbReference type="Proteomes" id="UP001085076"/>
    </source>
</evidence>
<feature type="transmembrane region" description="Helical" evidence="6">
    <location>
        <begin position="447"/>
        <end position="468"/>
    </location>
</feature>
<name>A0A9D5CSY4_9LILI</name>
<feature type="transmembrane region" description="Helical" evidence="6">
    <location>
        <begin position="166"/>
        <end position="188"/>
    </location>
</feature>
<evidence type="ECO:0000256" key="6">
    <source>
        <dbReference type="SAM" id="Phobius"/>
    </source>
</evidence>
<keyword evidence="3 6" id="KW-0812">Transmembrane</keyword>
<organism evidence="7 8">
    <name type="scientific">Dioscorea zingiberensis</name>
    <dbReference type="NCBI Taxonomy" id="325984"/>
    <lineage>
        <taxon>Eukaryota</taxon>
        <taxon>Viridiplantae</taxon>
        <taxon>Streptophyta</taxon>
        <taxon>Embryophyta</taxon>
        <taxon>Tracheophyta</taxon>
        <taxon>Spermatophyta</taxon>
        <taxon>Magnoliopsida</taxon>
        <taxon>Liliopsida</taxon>
        <taxon>Dioscoreales</taxon>
        <taxon>Dioscoreaceae</taxon>
        <taxon>Dioscorea</taxon>
    </lineage>
</organism>
<comment type="subcellular location">
    <subcellularLocation>
        <location evidence="1">Membrane</location>
        <topology evidence="1">Multi-pass membrane protein</topology>
    </subcellularLocation>
</comment>
<dbReference type="PANTHER" id="PTHR11654">
    <property type="entry name" value="OLIGOPEPTIDE TRANSPORTER-RELATED"/>
    <property type="match status" value="1"/>
</dbReference>
<evidence type="ECO:0000256" key="1">
    <source>
        <dbReference type="ARBA" id="ARBA00004141"/>
    </source>
</evidence>
<feature type="transmembrane region" description="Helical" evidence="6">
    <location>
        <begin position="488"/>
        <end position="509"/>
    </location>
</feature>
<accession>A0A9D5CSY4</accession>
<reference evidence="7" key="1">
    <citation type="submission" date="2021-03" db="EMBL/GenBank/DDBJ databases">
        <authorList>
            <person name="Li Z."/>
            <person name="Yang C."/>
        </authorList>
    </citation>
    <scope>NUCLEOTIDE SEQUENCE</scope>
    <source>
        <strain evidence="7">Dzin_1.0</strain>
        <tissue evidence="7">Leaf</tissue>
    </source>
</reference>
<dbReference type="SUPFAM" id="SSF103473">
    <property type="entry name" value="MFS general substrate transporter"/>
    <property type="match status" value="1"/>
</dbReference>
<keyword evidence="5 6" id="KW-0472">Membrane</keyword>
<comment type="similarity">
    <text evidence="2">Belongs to the major facilitator superfamily. Proton-dependent oligopeptide transporter (POT/PTR) (TC 2.A.17) family.</text>
</comment>
<proteinExistence type="inferred from homology"/>
<dbReference type="Gene3D" id="1.20.1250.20">
    <property type="entry name" value="MFS general substrate transporter like domains"/>
    <property type="match status" value="1"/>
</dbReference>
<protein>
    <submittedName>
        <fullName evidence="7">Uncharacterized protein</fullName>
    </submittedName>
</protein>
<gene>
    <name evidence="7" type="ORF">J5N97_014739</name>
</gene>
<dbReference type="InterPro" id="IPR000109">
    <property type="entry name" value="POT_fam"/>
</dbReference>
<sequence>MALSGAVNNIIVYLIQHFNVKSIDAAQISGIINGCTSVAPLFGAILSDSYFGSFRVVVFSSVVSLISMLMFTLTAAVPGLQPPPCAPGSTECQPASLGQLAVLYGAVALMSIGTGGTRFNSMAMGANQFDDQQDQNVFFNWYLVLLSISSILGATVIVYIEDNVSWATGFGVCAAASAVAVITLLLGFRYYRRTRIKGSPFTSMARVIVASLKKRKLEPANDSSAYYHAIGNGVQPVTPVLPTKSFSFLNRAALVTDGDANGDGSIAKPWRLCTVRQVEDLKTLIRIIPLWTSTIFITVCIATQMNFSILQALTMDRAVSRRFSIPAGSLVVIALAANAVALSLLDRAIYPALQRLAGINPTPLQRIGVGCLLNVASMVASALIEKRRGDIVRAHHATDDPRWTVPMPVLWLLLPFALTGLGEAFHFPGQIAFYYQEFPKSLKSTATGLIALIIAIGFYISTAVIHLVRRTTTWLPDNINNSRIDKVYWLLAVLAAINYGYFILCAKLYKLQCRVDKNLNQQKTGNN</sequence>
<dbReference type="GO" id="GO:0022857">
    <property type="term" value="F:transmembrane transporter activity"/>
    <property type="evidence" value="ECO:0007669"/>
    <property type="project" value="InterPro"/>
</dbReference>
<evidence type="ECO:0000256" key="5">
    <source>
        <dbReference type="ARBA" id="ARBA00023136"/>
    </source>
</evidence>
<dbReference type="Pfam" id="PF00854">
    <property type="entry name" value="PTR2"/>
    <property type="match status" value="1"/>
</dbReference>
<feature type="transmembrane region" description="Helical" evidence="6">
    <location>
        <begin position="137"/>
        <end position="160"/>
    </location>
</feature>
<evidence type="ECO:0000256" key="3">
    <source>
        <dbReference type="ARBA" id="ARBA00022692"/>
    </source>
</evidence>
<evidence type="ECO:0000256" key="4">
    <source>
        <dbReference type="ARBA" id="ARBA00022989"/>
    </source>
</evidence>
<evidence type="ECO:0000256" key="2">
    <source>
        <dbReference type="ARBA" id="ARBA00005982"/>
    </source>
</evidence>
<evidence type="ECO:0000313" key="7">
    <source>
        <dbReference type="EMBL" id="KAJ0979265.1"/>
    </source>
</evidence>
<dbReference type="InterPro" id="IPR036259">
    <property type="entry name" value="MFS_trans_sf"/>
</dbReference>
<dbReference type="AlphaFoldDB" id="A0A9D5CSY4"/>
<feature type="transmembrane region" description="Helical" evidence="6">
    <location>
        <begin position="325"/>
        <end position="345"/>
    </location>
</feature>
<feature type="transmembrane region" description="Helical" evidence="6">
    <location>
        <begin position="56"/>
        <end position="77"/>
    </location>
</feature>
<dbReference type="OrthoDB" id="8904098at2759"/>
<dbReference type="EMBL" id="JAGGNH010000003">
    <property type="protein sequence ID" value="KAJ0979265.1"/>
    <property type="molecule type" value="Genomic_DNA"/>
</dbReference>
<dbReference type="Proteomes" id="UP001085076">
    <property type="component" value="Miscellaneous, Linkage group lg03"/>
</dbReference>
<feature type="transmembrane region" description="Helical" evidence="6">
    <location>
        <begin position="409"/>
        <end position="435"/>
    </location>
</feature>
<keyword evidence="4 6" id="KW-1133">Transmembrane helix</keyword>
<comment type="caution">
    <text evidence="7">The sequence shown here is derived from an EMBL/GenBank/DDBJ whole genome shotgun (WGS) entry which is preliminary data.</text>
</comment>